<proteinExistence type="predicted"/>
<name>A0A8X7WL14_BRACI</name>
<dbReference type="AlphaFoldDB" id="A0A8X7WL14"/>
<feature type="compositionally biased region" description="Basic and acidic residues" evidence="1">
    <location>
        <begin position="36"/>
        <end position="60"/>
    </location>
</feature>
<evidence type="ECO:0000313" key="3">
    <source>
        <dbReference type="Proteomes" id="UP000886595"/>
    </source>
</evidence>
<comment type="caution">
    <text evidence="2">The sequence shown here is derived from an EMBL/GenBank/DDBJ whole genome shotgun (WGS) entry which is preliminary data.</text>
</comment>
<organism evidence="2 3">
    <name type="scientific">Brassica carinata</name>
    <name type="common">Ethiopian mustard</name>
    <name type="synonym">Abyssinian cabbage</name>
    <dbReference type="NCBI Taxonomy" id="52824"/>
    <lineage>
        <taxon>Eukaryota</taxon>
        <taxon>Viridiplantae</taxon>
        <taxon>Streptophyta</taxon>
        <taxon>Embryophyta</taxon>
        <taxon>Tracheophyta</taxon>
        <taxon>Spermatophyta</taxon>
        <taxon>Magnoliopsida</taxon>
        <taxon>eudicotyledons</taxon>
        <taxon>Gunneridae</taxon>
        <taxon>Pentapetalae</taxon>
        <taxon>rosids</taxon>
        <taxon>malvids</taxon>
        <taxon>Brassicales</taxon>
        <taxon>Brassicaceae</taxon>
        <taxon>Brassiceae</taxon>
        <taxon>Brassica</taxon>
    </lineage>
</organism>
<keyword evidence="3" id="KW-1185">Reference proteome</keyword>
<protein>
    <submittedName>
        <fullName evidence="2">Uncharacterized protein</fullName>
    </submittedName>
</protein>
<reference evidence="2 3" key="1">
    <citation type="submission" date="2020-02" db="EMBL/GenBank/DDBJ databases">
        <authorList>
            <person name="Ma Q."/>
            <person name="Huang Y."/>
            <person name="Song X."/>
            <person name="Pei D."/>
        </authorList>
    </citation>
    <scope>NUCLEOTIDE SEQUENCE [LARGE SCALE GENOMIC DNA]</scope>
    <source>
        <strain evidence="2">Sxm20200214</strain>
        <tissue evidence="2">Leaf</tissue>
    </source>
</reference>
<feature type="region of interest" description="Disordered" evidence="1">
    <location>
        <begin position="36"/>
        <end position="68"/>
    </location>
</feature>
<evidence type="ECO:0000313" key="2">
    <source>
        <dbReference type="EMBL" id="KAG2331367.1"/>
    </source>
</evidence>
<gene>
    <name evidence="2" type="ORF">Bca52824_002547</name>
</gene>
<sequence>MELSDPNEAELALSSGAVCVLQTQSDAPHVFDKMDVGTKTLRKEDSKKREETSEVAKPKFPELNASDSSAMTLGETGEVYIRSIKLEPMIKEVDICISRGDKLRKGWKKSMFPKSLDV</sequence>
<dbReference type="EMBL" id="JAAMPC010000001">
    <property type="protein sequence ID" value="KAG2331367.1"/>
    <property type="molecule type" value="Genomic_DNA"/>
</dbReference>
<dbReference type="Proteomes" id="UP000886595">
    <property type="component" value="Unassembled WGS sequence"/>
</dbReference>
<accession>A0A8X7WL14</accession>
<evidence type="ECO:0000256" key="1">
    <source>
        <dbReference type="SAM" id="MobiDB-lite"/>
    </source>
</evidence>